<evidence type="ECO:0000259" key="12">
    <source>
        <dbReference type="SMART" id="SM00892"/>
    </source>
</evidence>
<dbReference type="GO" id="GO:0003676">
    <property type="term" value="F:nucleic acid binding"/>
    <property type="evidence" value="ECO:0007669"/>
    <property type="project" value="InterPro"/>
</dbReference>
<dbReference type="GO" id="GO:0046872">
    <property type="term" value="F:metal ion binding"/>
    <property type="evidence" value="ECO:0007669"/>
    <property type="project" value="UniProtKB-KW"/>
</dbReference>
<dbReference type="PROSITE" id="PS01070">
    <property type="entry name" value="NUCLEASE_NON_SPEC"/>
    <property type="match status" value="1"/>
</dbReference>
<accession>A0A926F5P8</accession>
<comment type="cofactor">
    <cofactor evidence="1 10">
        <name>Mg(2+)</name>
        <dbReference type="ChEBI" id="CHEBI:18420"/>
    </cofactor>
</comment>
<keyword evidence="14" id="KW-1185">Reference proteome</keyword>
<comment type="caution">
    <text evidence="13">The sequence shown here is derived from an EMBL/GenBank/DDBJ whole genome shotgun (WGS) entry which is preliminary data.</text>
</comment>
<evidence type="ECO:0000256" key="7">
    <source>
        <dbReference type="ARBA" id="ARBA00022842"/>
    </source>
</evidence>
<feature type="active site" description="Proton acceptor" evidence="8">
    <location>
        <position position="240"/>
    </location>
</feature>
<dbReference type="Proteomes" id="UP000651085">
    <property type="component" value="Unassembled WGS sequence"/>
</dbReference>
<dbReference type="EMBL" id="JACRTF010000001">
    <property type="protein sequence ID" value="MBC8592384.1"/>
    <property type="molecule type" value="Genomic_DNA"/>
</dbReference>
<reference evidence="13" key="1">
    <citation type="submission" date="2020-08" db="EMBL/GenBank/DDBJ databases">
        <title>Genome public.</title>
        <authorList>
            <person name="Liu C."/>
            <person name="Sun Q."/>
        </authorList>
    </citation>
    <scope>NUCLEOTIDE SEQUENCE</scope>
    <source>
        <strain evidence="13">N12</strain>
    </source>
</reference>
<dbReference type="PROSITE" id="PS51257">
    <property type="entry name" value="PROKAR_LIPOPROTEIN"/>
    <property type="match status" value="1"/>
</dbReference>
<keyword evidence="4 9" id="KW-0479">Metal-binding</keyword>
<keyword evidence="3 10" id="KW-0540">Nuclease</keyword>
<dbReference type="GO" id="GO:0004519">
    <property type="term" value="F:endonuclease activity"/>
    <property type="evidence" value="ECO:0007669"/>
    <property type="project" value="UniProtKB-UniRule"/>
</dbReference>
<dbReference type="InterPro" id="IPR020821">
    <property type="entry name" value="ENPP1-3/EXOG-like_nuc-like"/>
</dbReference>
<dbReference type="InterPro" id="IPR044929">
    <property type="entry name" value="DNA/RNA_non-sp_Endonuclease_sf"/>
</dbReference>
<keyword evidence="6 10" id="KW-0378">Hydrolase</keyword>
<dbReference type="InterPro" id="IPR001604">
    <property type="entry name" value="Endo_G_ENPP1-like_dom"/>
</dbReference>
<sequence>MTSIHRYYTTTVNILLLTVLTLWVGACSSNDDPDIVKVPNEAYWKTSSTVSAASGSSAIIITGTTGTVWNAEVTEGNTWCSFSNKDFTNSSQKSGEIKEGLNVLYVYYQNNTGSTQRQAKISLRFADEAELTLDLSQLSSGQQNLPSFNTWIELPAEKENANYQYVAHYAKLNNKPVRNYSLCFDKTKQAALWVAYPIHNAYLTGSGSRTDAWAFDPFIPEKFQANCVDRSYKGSYDRGHQLPSADRLATNDLNAQTFYMSNMTPQLNRLNQDMWAKLEAKVRVNKCSDTLYVVTGAYFGSNATTTFDGAGNTVAVPTNYYKVLLRTKTGSTGKAIQDCTDDELISIGFWVEQKSYGNIEPPRSICTTVADIEQKTGFTFFPKVSATVKKQNNPTQWGIN</sequence>
<keyword evidence="5 10" id="KW-0255">Endonuclease</keyword>
<evidence type="ECO:0000259" key="11">
    <source>
        <dbReference type="SMART" id="SM00477"/>
    </source>
</evidence>
<comment type="similarity">
    <text evidence="2 10">Belongs to the DNA/RNA non-specific endonuclease family.</text>
</comment>
<dbReference type="GO" id="GO:0016787">
    <property type="term" value="F:hydrolase activity"/>
    <property type="evidence" value="ECO:0007669"/>
    <property type="project" value="UniProtKB-KW"/>
</dbReference>
<dbReference type="Pfam" id="PF01223">
    <property type="entry name" value="Endonuclease_NS"/>
    <property type="match status" value="1"/>
</dbReference>
<protein>
    <recommendedName>
        <fullName evidence="10">Endonuclease</fullName>
        <ecNumber evidence="10">3.1.30.-</ecNumber>
    </recommendedName>
</protein>
<dbReference type="AlphaFoldDB" id="A0A926F5P8"/>
<proteinExistence type="inferred from homology"/>
<evidence type="ECO:0000256" key="1">
    <source>
        <dbReference type="ARBA" id="ARBA00001946"/>
    </source>
</evidence>
<evidence type="ECO:0000256" key="3">
    <source>
        <dbReference type="ARBA" id="ARBA00022722"/>
    </source>
</evidence>
<evidence type="ECO:0000313" key="14">
    <source>
        <dbReference type="Proteomes" id="UP000651085"/>
    </source>
</evidence>
<name>A0A926F5P8_9BACT</name>
<gene>
    <name evidence="13" type="ORF">H8744_03825</name>
</gene>
<evidence type="ECO:0000256" key="6">
    <source>
        <dbReference type="ARBA" id="ARBA00022801"/>
    </source>
</evidence>
<dbReference type="Gene3D" id="3.40.570.10">
    <property type="entry name" value="Extracellular Endonuclease, subunit A"/>
    <property type="match status" value="1"/>
</dbReference>
<feature type="domain" description="ENPP1-3/EXOG-like endonuclease/phosphodiesterase" evidence="11">
    <location>
        <begin position="177"/>
        <end position="387"/>
    </location>
</feature>
<evidence type="ECO:0000313" key="13">
    <source>
        <dbReference type="EMBL" id="MBC8592384.1"/>
    </source>
</evidence>
<dbReference type="InterPro" id="IPR018524">
    <property type="entry name" value="DNA/RNA_endonuclease_AS"/>
</dbReference>
<feature type="binding site" evidence="9">
    <location>
        <position position="271"/>
    </location>
    <ligand>
        <name>Mg(2+)</name>
        <dbReference type="ChEBI" id="CHEBI:18420"/>
        <note>catalytic</note>
    </ligand>
</feature>
<dbReference type="EC" id="3.1.30.-" evidence="10"/>
<dbReference type="SUPFAM" id="SSF54060">
    <property type="entry name" value="His-Me finger endonucleases"/>
    <property type="match status" value="1"/>
</dbReference>
<dbReference type="SMART" id="SM00892">
    <property type="entry name" value="Endonuclease_NS"/>
    <property type="match status" value="1"/>
</dbReference>
<dbReference type="SMART" id="SM00477">
    <property type="entry name" value="NUC"/>
    <property type="match status" value="1"/>
</dbReference>
<evidence type="ECO:0000256" key="4">
    <source>
        <dbReference type="ARBA" id="ARBA00022723"/>
    </source>
</evidence>
<organism evidence="13 14">
    <name type="scientific">Jilunia laotingensis</name>
    <dbReference type="NCBI Taxonomy" id="2763675"/>
    <lineage>
        <taxon>Bacteria</taxon>
        <taxon>Pseudomonadati</taxon>
        <taxon>Bacteroidota</taxon>
        <taxon>Bacteroidia</taxon>
        <taxon>Bacteroidales</taxon>
        <taxon>Bacteroidaceae</taxon>
        <taxon>Jilunia</taxon>
    </lineage>
</organism>
<dbReference type="InterPro" id="IPR044925">
    <property type="entry name" value="His-Me_finger_sf"/>
</dbReference>
<feature type="domain" description="DNA/RNA non-specific endonuclease/pyrophosphatase/phosphodiesterase" evidence="12">
    <location>
        <begin position="176"/>
        <end position="387"/>
    </location>
</feature>
<evidence type="ECO:0000256" key="5">
    <source>
        <dbReference type="ARBA" id="ARBA00022759"/>
    </source>
</evidence>
<evidence type="ECO:0000256" key="8">
    <source>
        <dbReference type="PIRSR" id="PIRSR640255-1"/>
    </source>
</evidence>
<dbReference type="PANTHER" id="PTHR13966:SF5">
    <property type="entry name" value="ENDONUCLEASE G, MITOCHONDRIAL"/>
    <property type="match status" value="1"/>
</dbReference>
<evidence type="ECO:0000256" key="2">
    <source>
        <dbReference type="ARBA" id="ARBA00010052"/>
    </source>
</evidence>
<dbReference type="RefSeq" id="WP_262433585.1">
    <property type="nucleotide sequence ID" value="NZ_JACRTF010000001.1"/>
</dbReference>
<keyword evidence="7" id="KW-0460">Magnesium</keyword>
<dbReference type="PANTHER" id="PTHR13966">
    <property type="entry name" value="ENDONUCLEASE RELATED"/>
    <property type="match status" value="1"/>
</dbReference>
<dbReference type="InterPro" id="IPR040255">
    <property type="entry name" value="Non-specific_endonuclease"/>
</dbReference>
<evidence type="ECO:0000256" key="10">
    <source>
        <dbReference type="RuleBase" id="RU366055"/>
    </source>
</evidence>
<evidence type="ECO:0000256" key="9">
    <source>
        <dbReference type="PIRSR" id="PIRSR640255-2"/>
    </source>
</evidence>